<dbReference type="Pfam" id="PF23426">
    <property type="entry name" value="DUF7114"/>
    <property type="match status" value="1"/>
</dbReference>
<evidence type="ECO:0000313" key="1">
    <source>
        <dbReference type="EMBL" id="KTG30571.1"/>
    </source>
</evidence>
<sequence>MDDAVRAREAAREALSDIEPDALRTALDERLDAASLTPAVLTFVSARAVEPNVDLNGLATRAAGVQLIYEGLRLTRLLARDEPWVHLDSPDDDTDADLDILAADVLVSRGFYLLARTEAADHAVETVRAFGRDQTRLRSAPDTDRAVLDSNLEVNICTLAVVAGTTAVGSPPPTALVEYAAGLAKTQDGDLPPAAETVSESTVERIAALYRGGSGDDPVTSTADR</sequence>
<comment type="caution">
    <text evidence="1">The sequence shown here is derived from an EMBL/GenBank/DDBJ whole genome shotgun (WGS) entry which is preliminary data.</text>
</comment>
<proteinExistence type="predicted"/>
<dbReference type="EMBL" id="LOPV01000041">
    <property type="protein sequence ID" value="KTG30571.1"/>
    <property type="molecule type" value="Genomic_DNA"/>
</dbReference>
<protein>
    <submittedName>
        <fullName evidence="1">Uncharacterized protein</fullName>
    </submittedName>
</protein>
<dbReference type="OrthoDB" id="312988at2157"/>
<gene>
    <name evidence="1" type="ORF">AUR66_07350</name>
</gene>
<reference evidence="1 2" key="1">
    <citation type="submission" date="2015-12" db="EMBL/GenBank/DDBJ databases">
        <title>Haloferax profundi sp. nov. isolated from the Discovery deep brine-seawater interface in the Red Sea.</title>
        <authorList>
            <person name="Zhang G."/>
            <person name="Stingl U."/>
            <person name="Rashid M."/>
        </authorList>
    </citation>
    <scope>NUCLEOTIDE SEQUENCE [LARGE SCALE GENOMIC DNA]</scope>
    <source>
        <strain evidence="1 2">SB29</strain>
    </source>
</reference>
<dbReference type="Proteomes" id="UP000053157">
    <property type="component" value="Unassembled WGS sequence"/>
</dbReference>
<accession>A0A0W1SVT2</accession>
<dbReference type="InterPro" id="IPR055538">
    <property type="entry name" value="DUF7114"/>
</dbReference>
<keyword evidence="2" id="KW-1185">Reference proteome</keyword>
<dbReference type="RefSeq" id="WP_058570910.1">
    <property type="nucleotide sequence ID" value="NZ_LOPV01000041.1"/>
</dbReference>
<organism evidence="1 2">
    <name type="scientific">Haloferax profundi</name>
    <dbReference type="NCBI Taxonomy" id="1544718"/>
    <lineage>
        <taxon>Archaea</taxon>
        <taxon>Methanobacteriati</taxon>
        <taxon>Methanobacteriota</taxon>
        <taxon>Stenosarchaea group</taxon>
        <taxon>Halobacteria</taxon>
        <taxon>Halobacteriales</taxon>
        <taxon>Haloferacaceae</taxon>
        <taxon>Haloferax</taxon>
    </lineage>
</organism>
<name>A0A0W1SVT2_9EURY</name>
<dbReference type="AlphaFoldDB" id="A0A0W1SVT2"/>
<evidence type="ECO:0000313" key="2">
    <source>
        <dbReference type="Proteomes" id="UP000053157"/>
    </source>
</evidence>